<comment type="caution">
    <text evidence="1">The sequence shown here is derived from an EMBL/GenBank/DDBJ whole genome shotgun (WGS) entry which is preliminary data.</text>
</comment>
<evidence type="ECO:0000313" key="2">
    <source>
        <dbReference type="Proteomes" id="UP001175226"/>
    </source>
</evidence>
<proteinExistence type="predicted"/>
<sequence>MVREWIYTKGFPVGGTKIEKNAFSEVLLPYGVNFYQMFIPDLMHESTVQALNCQYWSVPTFGHSTIHKFSNDVSGQKKLAARDYEDLLQLHHFVKTVCTQFKTKETPAEMAAWVWRYIGVARKTLGEQEHHWVKLFYIRTNKCNHVKQIAKLKHHQCEKEPLPPANPEDHYQMSMSWCYPLDLHSWLAENRDDLAIVDFIPKLKDHILQCLLSDEISPYDDPTPEQ</sequence>
<keyword evidence="2" id="KW-1185">Reference proteome</keyword>
<dbReference type="EMBL" id="JAUEPT010000102">
    <property type="protein sequence ID" value="KAK0432006.1"/>
    <property type="molecule type" value="Genomic_DNA"/>
</dbReference>
<dbReference type="Proteomes" id="UP001175226">
    <property type="component" value="Unassembled WGS sequence"/>
</dbReference>
<reference evidence="1" key="1">
    <citation type="submission" date="2023-06" db="EMBL/GenBank/DDBJ databases">
        <authorList>
            <consortium name="Lawrence Berkeley National Laboratory"/>
            <person name="Ahrendt S."/>
            <person name="Sahu N."/>
            <person name="Indic B."/>
            <person name="Wong-Bajracharya J."/>
            <person name="Merenyi Z."/>
            <person name="Ke H.-M."/>
            <person name="Monk M."/>
            <person name="Kocsube S."/>
            <person name="Drula E."/>
            <person name="Lipzen A."/>
            <person name="Balint B."/>
            <person name="Henrissat B."/>
            <person name="Andreopoulos B."/>
            <person name="Martin F.M."/>
            <person name="Harder C.B."/>
            <person name="Rigling D."/>
            <person name="Ford K.L."/>
            <person name="Foster G.D."/>
            <person name="Pangilinan J."/>
            <person name="Papanicolaou A."/>
            <person name="Barry K."/>
            <person name="LaButti K."/>
            <person name="Viragh M."/>
            <person name="Koriabine M."/>
            <person name="Yan M."/>
            <person name="Riley R."/>
            <person name="Champramary S."/>
            <person name="Plett K.L."/>
            <person name="Tsai I.J."/>
            <person name="Slot J."/>
            <person name="Sipos G."/>
            <person name="Plett J."/>
            <person name="Nagy L.G."/>
            <person name="Grigoriev I.V."/>
        </authorList>
    </citation>
    <scope>NUCLEOTIDE SEQUENCE</scope>
    <source>
        <strain evidence="1">FPL87.14</strain>
    </source>
</reference>
<name>A0AA39IWX5_9AGAR</name>
<evidence type="ECO:0000313" key="1">
    <source>
        <dbReference type="EMBL" id="KAK0432006.1"/>
    </source>
</evidence>
<protein>
    <submittedName>
        <fullName evidence="1">Uncharacterized protein</fullName>
    </submittedName>
</protein>
<organism evidence="1 2">
    <name type="scientific">Armillaria borealis</name>
    <dbReference type="NCBI Taxonomy" id="47425"/>
    <lineage>
        <taxon>Eukaryota</taxon>
        <taxon>Fungi</taxon>
        <taxon>Dikarya</taxon>
        <taxon>Basidiomycota</taxon>
        <taxon>Agaricomycotina</taxon>
        <taxon>Agaricomycetes</taxon>
        <taxon>Agaricomycetidae</taxon>
        <taxon>Agaricales</taxon>
        <taxon>Marasmiineae</taxon>
        <taxon>Physalacriaceae</taxon>
        <taxon>Armillaria</taxon>
    </lineage>
</organism>
<gene>
    <name evidence="1" type="ORF">EV421DRAFT_1742616</name>
</gene>
<dbReference type="AlphaFoldDB" id="A0AA39IWX5"/>
<accession>A0AA39IWX5</accession>